<dbReference type="Pfam" id="PF13238">
    <property type="entry name" value="AAA_18"/>
    <property type="match status" value="1"/>
</dbReference>
<dbReference type="Proteomes" id="UP000185596">
    <property type="component" value="Unassembled WGS sequence"/>
</dbReference>
<gene>
    <name evidence="1" type="ORF">BU204_20265</name>
</gene>
<organism evidence="1 2">
    <name type="scientific">Actinophytocola xanthii</name>
    <dbReference type="NCBI Taxonomy" id="1912961"/>
    <lineage>
        <taxon>Bacteria</taxon>
        <taxon>Bacillati</taxon>
        <taxon>Actinomycetota</taxon>
        <taxon>Actinomycetes</taxon>
        <taxon>Pseudonocardiales</taxon>
        <taxon>Pseudonocardiaceae</taxon>
    </lineage>
</organism>
<protein>
    <recommendedName>
        <fullName evidence="3">Nucleoside kinase</fullName>
    </recommendedName>
</protein>
<proteinExistence type="predicted"/>
<dbReference type="EMBL" id="MSIE01000037">
    <property type="protein sequence ID" value="OLF15743.1"/>
    <property type="molecule type" value="Genomic_DNA"/>
</dbReference>
<keyword evidence="2" id="KW-1185">Reference proteome</keyword>
<sequence length="211" mass="23615">MNPMICAGCGVWTDEPRVETDGPGAVLVCLSCGHREPFRRLPLFALTGPSGTGKTTVGRVLVERLSDRCVVVEQDLLWVGALRDPSGDSPAFRQTWLRLAASLQQNGRPVVLCGTVAPPQFEYWPERVLFADIHYLALTCAPEVLRARLRARPAWRGWDHRRIEEMLEFNEWVRVQASRTVPPMGLLDTTRSTVDQTADVVENWVRGLLAV</sequence>
<evidence type="ECO:0008006" key="3">
    <source>
        <dbReference type="Google" id="ProtNLM"/>
    </source>
</evidence>
<dbReference type="STRING" id="1912961.BU204_20265"/>
<dbReference type="Gene3D" id="3.40.50.300">
    <property type="entry name" value="P-loop containing nucleotide triphosphate hydrolases"/>
    <property type="match status" value="1"/>
</dbReference>
<name>A0A1Q8CN08_9PSEU</name>
<dbReference type="OrthoDB" id="198115at2"/>
<accession>A0A1Q8CN08</accession>
<dbReference type="AlphaFoldDB" id="A0A1Q8CN08"/>
<dbReference type="SUPFAM" id="SSF52540">
    <property type="entry name" value="P-loop containing nucleoside triphosphate hydrolases"/>
    <property type="match status" value="1"/>
</dbReference>
<evidence type="ECO:0000313" key="1">
    <source>
        <dbReference type="EMBL" id="OLF15743.1"/>
    </source>
</evidence>
<comment type="caution">
    <text evidence="1">The sequence shown here is derived from an EMBL/GenBank/DDBJ whole genome shotgun (WGS) entry which is preliminary data.</text>
</comment>
<evidence type="ECO:0000313" key="2">
    <source>
        <dbReference type="Proteomes" id="UP000185596"/>
    </source>
</evidence>
<dbReference type="InterPro" id="IPR027417">
    <property type="entry name" value="P-loop_NTPase"/>
</dbReference>
<reference evidence="1 2" key="1">
    <citation type="submission" date="2016-12" db="EMBL/GenBank/DDBJ databases">
        <title>The draft genome sequence of Actinophytocola sp. 11-183.</title>
        <authorList>
            <person name="Wang W."/>
            <person name="Yuan L."/>
        </authorList>
    </citation>
    <scope>NUCLEOTIDE SEQUENCE [LARGE SCALE GENOMIC DNA]</scope>
    <source>
        <strain evidence="1 2">11-183</strain>
    </source>
</reference>